<feature type="coiled-coil region" evidence="9">
    <location>
        <begin position="52"/>
        <end position="126"/>
    </location>
</feature>
<evidence type="ECO:0000256" key="10">
    <source>
        <dbReference type="SAM" id="MobiDB-lite"/>
    </source>
</evidence>
<feature type="transmembrane region" description="Helical" evidence="11">
    <location>
        <begin position="609"/>
        <end position="627"/>
    </location>
</feature>
<dbReference type="Proteomes" id="UP001178461">
    <property type="component" value="Chromosome 13"/>
</dbReference>
<keyword evidence="4 11" id="KW-1133">Transmembrane helix</keyword>
<evidence type="ECO:0000313" key="13">
    <source>
        <dbReference type="EMBL" id="CAI5790795.1"/>
    </source>
</evidence>
<feature type="region of interest" description="Disordered" evidence="10">
    <location>
        <begin position="278"/>
        <end position="298"/>
    </location>
</feature>
<keyword evidence="14" id="KW-1185">Reference proteome</keyword>
<feature type="coiled-coil region" evidence="9">
    <location>
        <begin position="172"/>
        <end position="206"/>
    </location>
</feature>
<evidence type="ECO:0000256" key="8">
    <source>
        <dbReference type="PROSITE-ProRule" id="PRU00581"/>
    </source>
</evidence>
<reference evidence="13" key="1">
    <citation type="submission" date="2022-12" db="EMBL/GenBank/DDBJ databases">
        <authorList>
            <person name="Alioto T."/>
            <person name="Alioto T."/>
            <person name="Gomez Garrido J."/>
        </authorList>
    </citation>
    <scope>NUCLEOTIDE SEQUENCE</scope>
</reference>
<evidence type="ECO:0000256" key="9">
    <source>
        <dbReference type="SAM" id="Coils"/>
    </source>
</evidence>
<dbReference type="Pfam" id="PF01284">
    <property type="entry name" value="MARVEL"/>
    <property type="match status" value="2"/>
</dbReference>
<dbReference type="InterPro" id="IPR008253">
    <property type="entry name" value="Marvel"/>
</dbReference>
<dbReference type="PANTHER" id="PTHR17068">
    <property type="entry name" value="MYELOID-ASSOCIATED DIFFERENTIATION MARKER MYADM FAMILY MEMBER"/>
    <property type="match status" value="1"/>
</dbReference>
<dbReference type="InterPro" id="IPR049258">
    <property type="entry name" value="ODAD1_CC"/>
</dbReference>
<dbReference type="PROSITE" id="PS51225">
    <property type="entry name" value="MARVEL"/>
    <property type="match status" value="2"/>
</dbReference>
<keyword evidence="6 8" id="KW-0472">Membrane</keyword>
<dbReference type="AlphaFoldDB" id="A0AA35PM01"/>
<evidence type="ECO:0000256" key="7">
    <source>
        <dbReference type="ARBA" id="ARBA00034721"/>
    </source>
</evidence>
<dbReference type="InterPro" id="IPR047123">
    <property type="entry name" value="MYADM-like"/>
</dbReference>
<comment type="similarity">
    <text evidence="7">Belongs to the MAL family.</text>
</comment>
<evidence type="ECO:0000256" key="5">
    <source>
        <dbReference type="ARBA" id="ARBA00023054"/>
    </source>
</evidence>
<evidence type="ECO:0000256" key="11">
    <source>
        <dbReference type="SAM" id="Phobius"/>
    </source>
</evidence>
<keyword evidence="5 9" id="KW-0175">Coiled coil</keyword>
<dbReference type="Pfam" id="PF21773">
    <property type="entry name" value="ODAD1_CC"/>
    <property type="match status" value="1"/>
</dbReference>
<sequence>MPFFKSASSLRSDGSDVDLEGLAESELAKLQRQFRLLEGNRHAYAFESHEIIRRQKAEIKRLEKDNKELLQRHAVAESKANAQQEKVHGDTLRSLLGQRDEVKQQIIQEKKQVALLDKEIENWNKRLTDQKLVVGTGTLIQEQKGNLLKRIGTVENQLDRTTTEFNSQLVLNSQLREDLEILRLEHDRFEQLYKRLETELLETRRAIGAVISTSSAAYEARDEAHTRLGQLQDKAKKDVAQYESEMKELCRQIENDQRLNDFISVKLQERTLTEEALKAKQKKEEESKRKDPEEEMLESLHTTVDQVLELTDAPTLDAALNIYVQEEERNFAQFNYVNDQNDQKEQIWEQITELYHEIQEAQKQSAQEEGEQLLRLKEAEAQQEEAVKEANRIELALKGHHKIWEQLKNAIEALFWKLQCDYSVLEKKLGGSTTAQDENVAIYLGLIEQKTNQLLAMYSFAKAEEYDRPYDTLETVQLLLGQKPEIRAQPMLVRPPTAGTGHEPITEEDEKPLTHEELKQKIMNDIASKTAALSIKRNTQPDLADERATSPSPCCFSVIRPEHLLPASVAATCVPTYLPSPPRSGNLCTMPVTRSKSVGNTSALTSQLGIVRLLEVLFTCVTFSLVVHIDKWHSRNGDWCMFSWCASFAITIVILVVEFAGLQHRMPVSWKNFPITFAMYATLMCLSASIIYPVTYIQNQNPPRRERPYLISATVFSCLSFLAYSTEVGITKAKPGEVTGYMATVPGLLKVVETFIACIIFVFISDPVSYDRPEGLQWCMAVYCICFILSLLVIILCIGECTGWLPCPFNKFLSGYTLLAVLMYATATIIWPIYKFDSKHGGSSSRPYSCSSTTMCNWDKLVAIAVLTAINLLVYVADLVYSARLIFIQG</sequence>
<feature type="transmembrane region" description="Helical" evidence="11">
    <location>
        <begin position="639"/>
        <end position="657"/>
    </location>
</feature>
<feature type="compositionally biased region" description="Basic and acidic residues" evidence="10">
    <location>
        <begin position="278"/>
        <end position="292"/>
    </location>
</feature>
<feature type="transmembrane region" description="Helical" evidence="11">
    <location>
        <begin position="861"/>
        <end position="881"/>
    </location>
</feature>
<feature type="transmembrane region" description="Helical" evidence="11">
    <location>
        <begin position="738"/>
        <end position="764"/>
    </location>
</feature>
<organism evidence="13 14">
    <name type="scientific">Podarcis lilfordi</name>
    <name type="common">Lilford's wall lizard</name>
    <dbReference type="NCBI Taxonomy" id="74358"/>
    <lineage>
        <taxon>Eukaryota</taxon>
        <taxon>Metazoa</taxon>
        <taxon>Chordata</taxon>
        <taxon>Craniata</taxon>
        <taxon>Vertebrata</taxon>
        <taxon>Euteleostomi</taxon>
        <taxon>Lepidosauria</taxon>
        <taxon>Squamata</taxon>
        <taxon>Bifurcata</taxon>
        <taxon>Unidentata</taxon>
        <taxon>Episquamata</taxon>
        <taxon>Laterata</taxon>
        <taxon>Lacertibaenia</taxon>
        <taxon>Lacertidae</taxon>
        <taxon>Podarcis</taxon>
    </lineage>
</organism>
<dbReference type="EMBL" id="OX395138">
    <property type="protein sequence ID" value="CAI5790795.1"/>
    <property type="molecule type" value="Genomic_DNA"/>
</dbReference>
<dbReference type="GO" id="GO:0016020">
    <property type="term" value="C:membrane"/>
    <property type="evidence" value="ECO:0007669"/>
    <property type="project" value="UniProtKB-SubCell"/>
</dbReference>
<gene>
    <name evidence="13" type="ORF">PODLI_1B027231</name>
</gene>
<evidence type="ECO:0000256" key="2">
    <source>
        <dbReference type="ARBA" id="ARBA00022692"/>
    </source>
</evidence>
<evidence type="ECO:0000256" key="3">
    <source>
        <dbReference type="ARBA" id="ARBA00022737"/>
    </source>
</evidence>
<feature type="transmembrane region" description="Helical" evidence="11">
    <location>
        <begin position="677"/>
        <end position="697"/>
    </location>
</feature>
<feature type="transmembrane region" description="Helical" evidence="11">
    <location>
        <begin position="709"/>
        <end position="726"/>
    </location>
</feature>
<feature type="domain" description="MARVEL" evidence="12">
    <location>
        <begin position="741"/>
        <end position="887"/>
    </location>
</feature>
<keyword evidence="2 8" id="KW-0812">Transmembrane</keyword>
<feature type="coiled-coil region" evidence="9">
    <location>
        <begin position="351"/>
        <end position="396"/>
    </location>
</feature>
<feature type="transmembrane region" description="Helical" evidence="11">
    <location>
        <begin position="816"/>
        <end position="834"/>
    </location>
</feature>
<feature type="domain" description="MARVEL" evidence="12">
    <location>
        <begin position="603"/>
        <end position="736"/>
    </location>
</feature>
<protein>
    <submittedName>
        <fullName evidence="13">Coiled-coil domain-containing protein 114</fullName>
    </submittedName>
</protein>
<name>A0AA35PM01_9SAUR</name>
<evidence type="ECO:0000256" key="4">
    <source>
        <dbReference type="ARBA" id="ARBA00022989"/>
    </source>
</evidence>
<accession>A0AA35PM01</accession>
<comment type="subcellular location">
    <subcellularLocation>
        <location evidence="1">Membrane</location>
        <topology evidence="1">Multi-pass membrane protein</topology>
    </subcellularLocation>
</comment>
<evidence type="ECO:0000256" key="6">
    <source>
        <dbReference type="ARBA" id="ARBA00023136"/>
    </source>
</evidence>
<keyword evidence="3" id="KW-0677">Repeat</keyword>
<evidence type="ECO:0000313" key="14">
    <source>
        <dbReference type="Proteomes" id="UP001178461"/>
    </source>
</evidence>
<proteinExistence type="inferred from homology"/>
<evidence type="ECO:0000256" key="1">
    <source>
        <dbReference type="ARBA" id="ARBA00004141"/>
    </source>
</evidence>
<evidence type="ECO:0000259" key="12">
    <source>
        <dbReference type="PROSITE" id="PS51225"/>
    </source>
</evidence>
<feature type="transmembrane region" description="Helical" evidence="11">
    <location>
        <begin position="776"/>
        <end position="796"/>
    </location>
</feature>
<feature type="region of interest" description="Disordered" evidence="10">
    <location>
        <begin position="493"/>
        <end position="513"/>
    </location>
</feature>
<dbReference type="PANTHER" id="PTHR17068:SF3">
    <property type="entry name" value="MYELOID-ASSOCIATED DIFFERENTIATION MARKER"/>
    <property type="match status" value="1"/>
</dbReference>